<feature type="transmembrane region" description="Helical" evidence="2">
    <location>
        <begin position="374"/>
        <end position="398"/>
    </location>
</feature>
<evidence type="ECO:0000313" key="6">
    <source>
        <dbReference type="Proteomes" id="UP000594262"/>
    </source>
</evidence>
<feature type="compositionally biased region" description="Polar residues" evidence="1">
    <location>
        <begin position="32"/>
        <end position="44"/>
    </location>
</feature>
<sequence length="625" mass="71888">MLRPSLGLKIEQSSHSENSKENTNKDMDLTDITLTSLMKRNSQRTSSTSSSSPTNDDVIADKSKKGGIEEENSWQKEKEVFELQLTQLQEQLVAAMVQNQQLVDVNKKLEKQDVDELAKQLEDERQQRKTTEDRLKRLLSRKRRGSTNSNLSLEHEYDDLSTELGESLSQSYERSHSTHSTATQDNRKPWKQAVLEYKISTWNFIHERISDFINDEDQTTEEQEEEQLSVRRLKENVARFSEAIQPIKNGYKFFDDLFSWQNPWFTISVFIIFIYSLWLEVHIPLVLMLLIIQLTMNYLHARGIAQRFTKGRRVSIIPNEETKEQEGASTLSERYQLVLSIAKTVQNTLGQLSDSLEKLQNLYRWRHTEASKKLLYSLVVLFVLSCFVSTGALLHFIVLTSALKLFIITPIYTRFPKVQRRYDDFMRLWHELPTHAEHQRQEAMDAEDGAKSSSRESSPQPTSPRSNNQTNNTNEDGSNGNQATGSTSDSNVSWGTIIFCDRFQLPRAEAPFPDWVEGRRCTLMDKENPFTSMKHGRLYLTANFLCFERNQFHSKKNIAISLAEIIKVKKSKPITFMPGPGMSIEVEVTGISKPYVFAAMMGRDEALESIVRAGKSLNLPWASEM</sequence>
<dbReference type="InterPro" id="IPR004182">
    <property type="entry name" value="GRAM"/>
</dbReference>
<keyword evidence="2" id="KW-0472">Membrane</keyword>
<evidence type="ECO:0000259" key="3">
    <source>
        <dbReference type="Pfam" id="PF02893"/>
    </source>
</evidence>
<dbReference type="RefSeq" id="XP_066911385.1">
    <property type="nucleotide sequence ID" value="XM_067055284.1"/>
</dbReference>
<dbReference type="Gene3D" id="2.30.29.30">
    <property type="entry name" value="Pleckstrin-homology domain (PH domain)/Phosphotyrosine-binding domain (PTB)"/>
    <property type="match status" value="1"/>
</dbReference>
<feature type="region of interest" description="Disordered" evidence="1">
    <location>
        <begin position="164"/>
        <end position="185"/>
    </location>
</feature>
<keyword evidence="2" id="KW-1133">Transmembrane helix</keyword>
<proteinExistence type="predicted"/>
<accession>A0A7M5X0K0</accession>
<dbReference type="AlphaFoldDB" id="A0A7M5X0K0"/>
<dbReference type="GO" id="GO:0005737">
    <property type="term" value="C:cytoplasm"/>
    <property type="evidence" value="ECO:0007669"/>
    <property type="project" value="UniProtKB-ARBA"/>
</dbReference>
<dbReference type="RefSeq" id="XP_066911384.1">
    <property type="nucleotide sequence ID" value="XM_067055283.1"/>
</dbReference>
<dbReference type="PANTHER" id="PTHR37402:SF1">
    <property type="entry name" value="GRAM DOMAIN-CONTAINING PROTEIN 4"/>
    <property type="match status" value="1"/>
</dbReference>
<evidence type="ECO:0000259" key="4">
    <source>
        <dbReference type="Pfam" id="PF06398"/>
    </source>
</evidence>
<evidence type="ECO:0000256" key="2">
    <source>
        <dbReference type="SAM" id="Phobius"/>
    </source>
</evidence>
<dbReference type="Proteomes" id="UP000594262">
    <property type="component" value="Unplaced"/>
</dbReference>
<feature type="compositionally biased region" description="Polar residues" evidence="1">
    <location>
        <begin position="467"/>
        <end position="490"/>
    </location>
</feature>
<dbReference type="GO" id="GO:0006915">
    <property type="term" value="P:apoptotic process"/>
    <property type="evidence" value="ECO:0007669"/>
    <property type="project" value="InterPro"/>
</dbReference>
<reference evidence="5" key="1">
    <citation type="submission" date="2021-01" db="UniProtKB">
        <authorList>
            <consortium name="EnsemblMetazoa"/>
        </authorList>
    </citation>
    <scope>IDENTIFICATION</scope>
</reference>
<feature type="domain" description="GRAM" evidence="3">
    <location>
        <begin position="518"/>
        <end position="611"/>
    </location>
</feature>
<feature type="compositionally biased region" description="Basic and acidic residues" evidence="1">
    <location>
        <begin position="59"/>
        <end position="73"/>
    </location>
</feature>
<feature type="compositionally biased region" description="Polar residues" evidence="1">
    <location>
        <begin position="167"/>
        <end position="184"/>
    </location>
</feature>
<keyword evidence="6" id="KW-1185">Reference proteome</keyword>
<keyword evidence="2" id="KW-0812">Transmembrane</keyword>
<dbReference type="InterPro" id="IPR010482">
    <property type="entry name" value="TECPR1-like_DysF"/>
</dbReference>
<evidence type="ECO:0000256" key="1">
    <source>
        <dbReference type="SAM" id="MobiDB-lite"/>
    </source>
</evidence>
<dbReference type="GeneID" id="136798639"/>
<dbReference type="GO" id="GO:0098588">
    <property type="term" value="C:bounding membrane of organelle"/>
    <property type="evidence" value="ECO:0007669"/>
    <property type="project" value="UniProtKB-ARBA"/>
</dbReference>
<feature type="compositionally biased region" description="Basic and acidic residues" evidence="1">
    <location>
        <begin position="12"/>
        <end position="28"/>
    </location>
</feature>
<organism evidence="5 6">
    <name type="scientific">Clytia hemisphaerica</name>
    <dbReference type="NCBI Taxonomy" id="252671"/>
    <lineage>
        <taxon>Eukaryota</taxon>
        <taxon>Metazoa</taxon>
        <taxon>Cnidaria</taxon>
        <taxon>Hydrozoa</taxon>
        <taxon>Hydroidolina</taxon>
        <taxon>Leptothecata</taxon>
        <taxon>Obeliida</taxon>
        <taxon>Clytiidae</taxon>
        <taxon>Clytia</taxon>
    </lineage>
</organism>
<feature type="region of interest" description="Disordered" evidence="1">
    <location>
        <begin position="436"/>
        <end position="490"/>
    </location>
</feature>
<feature type="region of interest" description="Disordered" evidence="1">
    <location>
        <begin position="1"/>
        <end position="73"/>
    </location>
</feature>
<dbReference type="GO" id="GO:0034164">
    <property type="term" value="P:negative regulation of toll-like receptor 9 signaling pathway"/>
    <property type="evidence" value="ECO:0007669"/>
    <property type="project" value="TreeGrafter"/>
</dbReference>
<dbReference type="PANTHER" id="PTHR37402">
    <property type="entry name" value="GRAM DOMAIN-CONTAINING PROTEIN 4"/>
    <property type="match status" value="1"/>
</dbReference>
<protein>
    <recommendedName>
        <fullName evidence="7">GRAM domain-containing protein</fullName>
    </recommendedName>
</protein>
<feature type="compositionally biased region" description="Low complexity" evidence="1">
    <location>
        <begin position="455"/>
        <end position="466"/>
    </location>
</feature>
<feature type="transmembrane region" description="Helical" evidence="2">
    <location>
        <begin position="281"/>
        <end position="300"/>
    </location>
</feature>
<dbReference type="Pfam" id="PF02893">
    <property type="entry name" value="GRAM"/>
    <property type="match status" value="1"/>
</dbReference>
<dbReference type="InterPro" id="IPR037847">
    <property type="entry name" value="GRAMDC4"/>
</dbReference>
<dbReference type="Pfam" id="PF06398">
    <property type="entry name" value="Pex24p"/>
    <property type="match status" value="1"/>
</dbReference>
<dbReference type="OrthoDB" id="1708389at2759"/>
<dbReference type="InterPro" id="IPR011993">
    <property type="entry name" value="PH-like_dom_sf"/>
</dbReference>
<evidence type="ECO:0008006" key="7">
    <source>
        <dbReference type="Google" id="ProtNLM"/>
    </source>
</evidence>
<name>A0A7M5X0K0_9CNID</name>
<dbReference type="EnsemblMetazoa" id="CLYHEMT015559.1">
    <property type="protein sequence ID" value="CLYHEMP015559.1"/>
    <property type="gene ID" value="CLYHEMG015559"/>
</dbReference>
<feature type="domain" description="TECPR1-like DysF" evidence="4">
    <location>
        <begin position="256"/>
        <end position="437"/>
    </location>
</feature>
<evidence type="ECO:0000313" key="5">
    <source>
        <dbReference type="EnsemblMetazoa" id="CLYHEMP015559.1"/>
    </source>
</evidence>
<feature type="compositionally biased region" description="Basic and acidic residues" evidence="1">
    <location>
        <begin position="436"/>
        <end position="454"/>
    </location>
</feature>